<name>A0ABU2ZLC0_9ALTE</name>
<evidence type="ECO:0000313" key="3">
    <source>
        <dbReference type="EMBL" id="MDT0593430.1"/>
    </source>
</evidence>
<dbReference type="EMBL" id="JAVRHX010000001">
    <property type="protein sequence ID" value="MDT0593430.1"/>
    <property type="molecule type" value="Genomic_DNA"/>
</dbReference>
<dbReference type="InterPro" id="IPR019734">
    <property type="entry name" value="TPR_rpt"/>
</dbReference>
<dbReference type="InterPro" id="IPR011990">
    <property type="entry name" value="TPR-like_helical_dom_sf"/>
</dbReference>
<dbReference type="Pfam" id="PF23914">
    <property type="entry name" value="TPR_CcmH_CycH"/>
    <property type="match status" value="1"/>
</dbReference>
<feature type="repeat" description="TPR" evidence="1">
    <location>
        <begin position="275"/>
        <end position="308"/>
    </location>
</feature>
<accession>A0ABU2ZLC0</accession>
<dbReference type="SUPFAM" id="SSF48452">
    <property type="entry name" value="TPR-like"/>
    <property type="match status" value="1"/>
</dbReference>
<evidence type="ECO:0000259" key="2">
    <source>
        <dbReference type="Pfam" id="PF23914"/>
    </source>
</evidence>
<dbReference type="Proteomes" id="UP001253545">
    <property type="component" value="Unassembled WGS sequence"/>
</dbReference>
<comment type="caution">
    <text evidence="3">The sequence shown here is derived from an EMBL/GenBank/DDBJ whole genome shotgun (WGS) entry which is preliminary data.</text>
</comment>
<gene>
    <name evidence="3" type="ORF">RM552_01065</name>
</gene>
<keyword evidence="1" id="KW-0802">TPR repeat</keyword>
<evidence type="ECO:0000313" key="4">
    <source>
        <dbReference type="Proteomes" id="UP001253545"/>
    </source>
</evidence>
<dbReference type="PROSITE" id="PS50005">
    <property type="entry name" value="TPR"/>
    <property type="match status" value="2"/>
</dbReference>
<proteinExistence type="predicted"/>
<reference evidence="3 4" key="1">
    <citation type="submission" date="2023-09" db="EMBL/GenBank/DDBJ databases">
        <authorList>
            <person name="Rey-Velasco X."/>
        </authorList>
    </citation>
    <scope>NUCLEOTIDE SEQUENCE [LARGE SCALE GENOMIC DNA]</scope>
    <source>
        <strain evidence="3 4">P117</strain>
    </source>
</reference>
<dbReference type="InterPro" id="IPR056413">
    <property type="entry name" value="TPR_CcmH_CycH"/>
</dbReference>
<protein>
    <submittedName>
        <fullName evidence="3">Tetratricopeptide repeat protein</fullName>
    </submittedName>
</protein>
<feature type="repeat" description="TPR" evidence="1">
    <location>
        <begin position="207"/>
        <end position="240"/>
    </location>
</feature>
<evidence type="ECO:0000256" key="1">
    <source>
        <dbReference type="PROSITE-ProRule" id="PRU00339"/>
    </source>
</evidence>
<feature type="domain" description="Cytochrome c-type biogenesis protein H TPR" evidence="2">
    <location>
        <begin position="197"/>
        <end position="310"/>
    </location>
</feature>
<dbReference type="PANTHER" id="PTHR12558">
    <property type="entry name" value="CELL DIVISION CYCLE 16,23,27"/>
    <property type="match status" value="1"/>
</dbReference>
<dbReference type="SMART" id="SM00028">
    <property type="entry name" value="TPR"/>
    <property type="match status" value="5"/>
</dbReference>
<dbReference type="PANTHER" id="PTHR12558:SF13">
    <property type="entry name" value="CELL DIVISION CYCLE PROTEIN 27 HOMOLOG"/>
    <property type="match status" value="1"/>
</dbReference>
<dbReference type="Gene3D" id="1.25.40.10">
    <property type="entry name" value="Tetratricopeptide repeat domain"/>
    <property type="match status" value="2"/>
</dbReference>
<dbReference type="RefSeq" id="WP_311366945.1">
    <property type="nucleotide sequence ID" value="NZ_JAVRHX010000001.1"/>
</dbReference>
<sequence>MHEPIVFHSEHFPEYQQTLVESPEQIFALDENAIHFVKQLSTHGKTNREKAQALVDGIFGRTQLAMDYSANANTTATQTFHQGISNCLSLTIMTYAMAEKMGLDSRFQKIMIPEYWTRRDGNTILNGHVNLRVKKSNSNLIINSNSDTIIDFQPLETRQSFPVQALSKSEVVSLFYVNKGAELMMNKRLSQAYAYFKAALNSNEYSTEAWLNLGVLYVKKGLYHQAQEAYLKALSIKPSYNSAKENMAKLYKRLGQYNKAKSMLLRLANERESNPYYQSMKAEIALENGQYDKAVTYFKKAIKLKKKNSEFYFGLARAHWAMGDTKRTKQSLQKAIRHSQNISQTELYATKHALLSASP</sequence>
<keyword evidence="4" id="KW-1185">Reference proteome</keyword>
<organism evidence="3 4">
    <name type="scientific">Glaciecola petra</name>
    <dbReference type="NCBI Taxonomy" id="3075602"/>
    <lineage>
        <taxon>Bacteria</taxon>
        <taxon>Pseudomonadati</taxon>
        <taxon>Pseudomonadota</taxon>
        <taxon>Gammaproteobacteria</taxon>
        <taxon>Alteromonadales</taxon>
        <taxon>Alteromonadaceae</taxon>
        <taxon>Glaciecola</taxon>
    </lineage>
</organism>
<dbReference type="PROSITE" id="PS50293">
    <property type="entry name" value="TPR_REGION"/>
    <property type="match status" value="1"/>
</dbReference>